<dbReference type="Proteomes" id="UP000011238">
    <property type="component" value="Segment"/>
</dbReference>
<name>Q9YQZ3_9VIRU</name>
<dbReference type="KEGG" id="vg:5141282"/>
<evidence type="ECO:0000313" key="2">
    <source>
        <dbReference type="Proteomes" id="UP000011238"/>
    </source>
</evidence>
<sequence length="564" mass="63098">MGIQKHFVQALVAQAVLGLRDETIYQVHEHMRVEDCDVLIYDHNILLHKAMARFAETEDTTPDVFIEELVSLYLKYPVSSKAWIIALQDGASFGLKVAARQRRSARRQTAVSKMVSLLSTKLFEDAYDRLCARRGSAARVIAVSGVRPSDAESSYTVHCTSTSVFATTVCNSLGCAEVEADIMQMRVGVGVAAAYPNMKIGILTIDTDIPMIATAMVNMGGIDMPPNLRIFFQTQLLQHAEYMGRIYRDCHVPHLSKGTRHSDAMRRLTEAQGDEEGTLRYVLDDANVSLDERGVWRDLAREFGTDFQTMGTVFARTGVRGPLAARLLRMYFYDTTKERAKRLLELMGKSRTKPTTAQIRELLYIGVPDLESGTHEVHNTTLHEAYRAGRVSFNTYGRLRSMASKSYVPLMPQPASAHAYAVVLLAVIGGTDYNVPLHQFGLKQLVCAAADPTLQDRMVKNYEKLSGHFLRTQFLPQFTSLRCEAGYDDVWNALAALTRVVVRGWTKPGYFLSLYHRVLQAEGRAVEGYVRIPDSNAITFAIADRLADWKKAVRISAKRKVEVV</sequence>
<dbReference type="RefSeq" id="YP_656730.1">
    <property type="nucleotide sequence ID" value="NC_008211.1"/>
</dbReference>
<evidence type="ECO:0000313" key="1">
    <source>
        <dbReference type="EMBL" id="AAD12272.1"/>
    </source>
</evidence>
<keyword evidence="2" id="KW-1185">Reference proteome</keyword>
<organism evidence="2">
    <name type="scientific">Ranid herpesvirus 1</name>
    <name type="common">Lucke tumor herpesvirus</name>
    <dbReference type="NCBI Taxonomy" id="85655"/>
    <lineage>
        <taxon>Viruses</taxon>
        <taxon>Duplodnaviria</taxon>
        <taxon>Heunggongvirae</taxon>
        <taxon>Peploviricota</taxon>
        <taxon>Herviviricetes</taxon>
        <taxon>Herpesvirales</taxon>
        <taxon>Alloherpesviridae</taxon>
        <taxon>Batravirus</taxon>
        <taxon>Batravirus ranidallo1</taxon>
    </lineage>
</organism>
<proteinExistence type="predicted"/>
<accession>Q9YQZ3</accession>
<dbReference type="EMBL" id="DQ665917">
    <property type="protein sequence ID" value="AAD12272.1"/>
    <property type="molecule type" value="Genomic_DNA"/>
</dbReference>
<dbReference type="GeneID" id="5141282"/>
<protein>
    <submittedName>
        <fullName evidence="1">ORF75</fullName>
    </submittedName>
</protein>
<reference evidence="1 2" key="2">
    <citation type="journal article" date="2006" name="J. Gen. Virol.">
        <title>Genome sequences of two frog herpesviruses.</title>
        <authorList>
            <person name="Davison A.J."/>
            <person name="Cunningham C."/>
            <person name="Sauerbier W."/>
            <person name="McKinnell R.G."/>
        </authorList>
    </citation>
    <scope>NUCLEOTIDE SEQUENCE [LARGE SCALE GENOMIC DNA]</scope>
    <source>
        <strain evidence="1 2">McKinnell</strain>
    </source>
</reference>
<reference evidence="1 2" key="1">
    <citation type="journal article" date="1999" name="J. Cancer Res. Clin. Oncol.">
        <title>Genomic studies of the Lucke tumor herpesvirus (RaHV-1).</title>
        <authorList>
            <person name="Davison A.J."/>
            <person name="Sauerbier W."/>
            <person name="Dolan A."/>
            <person name="Addison C."/>
            <person name="McKinnell R.G."/>
        </authorList>
    </citation>
    <scope>NUCLEOTIDE SEQUENCE [LARGE SCALE GENOMIC DNA]</scope>
    <source>
        <strain evidence="1 2">McKinnell</strain>
    </source>
</reference>